<keyword evidence="7 8" id="KW-0472">Membrane</keyword>
<evidence type="ECO:0000313" key="9">
    <source>
        <dbReference type="EMBL" id="OQS54838.1"/>
    </source>
</evidence>
<feature type="transmembrane region" description="Helical" evidence="8">
    <location>
        <begin position="218"/>
        <end position="237"/>
    </location>
</feature>
<feature type="transmembrane region" description="Helical" evidence="8">
    <location>
        <begin position="7"/>
        <end position="29"/>
    </location>
</feature>
<evidence type="ECO:0000256" key="8">
    <source>
        <dbReference type="SAM" id="Phobius"/>
    </source>
</evidence>
<feature type="transmembrane region" description="Helical" evidence="8">
    <location>
        <begin position="170"/>
        <end position="188"/>
    </location>
</feature>
<dbReference type="Pfam" id="PF06432">
    <property type="entry name" value="GPI2"/>
    <property type="match status" value="1"/>
</dbReference>
<sequence>MNKKTELGVNIVLYAFVFYFNCVLLFLWTCKNISVFSNGFINIFLFIELIFNFIYRAKLRKANWIRSSGIIFLIFIITAPVIKNIVRHIDLDTIIFMCIISSVIYATETSKHHVLMLKTNKKLFTREQPIPIEHALLIPCNFKHKNTIGNVATTFLLINIVSRVNEDYEVLFILKIGCLVLYIFPLILVYKQLRFNIYHIIVHSFLCGILFFCTYHLVYFSVTLITMFLLCLVSMNLRNF</sequence>
<evidence type="ECO:0000256" key="3">
    <source>
        <dbReference type="ARBA" id="ARBA00008321"/>
    </source>
</evidence>
<comment type="pathway">
    <text evidence="2">Glycolipid biosynthesis; glycosylphosphatidylinositol-anchor biosynthesis.</text>
</comment>
<dbReference type="VEuPathDB" id="MicrosporidiaDB:EHP00_193"/>
<dbReference type="EMBL" id="MNPJ01000016">
    <property type="protein sequence ID" value="OQS54838.1"/>
    <property type="molecule type" value="Genomic_DNA"/>
</dbReference>
<feature type="transmembrane region" description="Helical" evidence="8">
    <location>
        <begin position="64"/>
        <end position="82"/>
    </location>
</feature>
<dbReference type="Proteomes" id="UP000192758">
    <property type="component" value="Unassembled WGS sequence"/>
</dbReference>
<keyword evidence="10" id="KW-1185">Reference proteome</keyword>
<evidence type="ECO:0000313" key="10">
    <source>
        <dbReference type="Proteomes" id="UP000192758"/>
    </source>
</evidence>
<accession>A0A1W0E6I7</accession>
<comment type="similarity">
    <text evidence="3">Belongs to the PIGC family.</text>
</comment>
<evidence type="ECO:0000256" key="4">
    <source>
        <dbReference type="ARBA" id="ARBA00022502"/>
    </source>
</evidence>
<comment type="subcellular location">
    <subcellularLocation>
        <location evidence="1">Membrane</location>
        <topology evidence="1">Multi-pass membrane protein</topology>
    </subcellularLocation>
</comment>
<keyword evidence="5 8" id="KW-0812">Transmembrane</keyword>
<organism evidence="9 10">
    <name type="scientific">Ecytonucleospora hepatopenaei</name>
    <dbReference type="NCBI Taxonomy" id="646526"/>
    <lineage>
        <taxon>Eukaryota</taxon>
        <taxon>Fungi</taxon>
        <taxon>Fungi incertae sedis</taxon>
        <taxon>Microsporidia</taxon>
        <taxon>Enterocytozoonidae</taxon>
        <taxon>Ecytonucleospora</taxon>
    </lineage>
</organism>
<dbReference type="GO" id="GO:0006506">
    <property type="term" value="P:GPI anchor biosynthetic process"/>
    <property type="evidence" value="ECO:0007669"/>
    <property type="project" value="UniProtKB-UniPathway"/>
</dbReference>
<evidence type="ECO:0000256" key="1">
    <source>
        <dbReference type="ARBA" id="ARBA00004141"/>
    </source>
</evidence>
<protein>
    <submittedName>
        <fullName evidence="9">Uncharacterized protein</fullName>
    </submittedName>
</protein>
<proteinExistence type="inferred from homology"/>
<dbReference type="GO" id="GO:0016020">
    <property type="term" value="C:membrane"/>
    <property type="evidence" value="ECO:0007669"/>
    <property type="project" value="UniProtKB-SubCell"/>
</dbReference>
<feature type="transmembrane region" description="Helical" evidence="8">
    <location>
        <begin position="88"/>
        <end position="107"/>
    </location>
</feature>
<comment type="caution">
    <text evidence="9">The sequence shown here is derived from an EMBL/GenBank/DDBJ whole genome shotgun (WGS) entry which is preliminary data.</text>
</comment>
<dbReference type="InterPro" id="IPR009450">
    <property type="entry name" value="Plno_GlcNAc_GPI2"/>
</dbReference>
<evidence type="ECO:0000256" key="2">
    <source>
        <dbReference type="ARBA" id="ARBA00004687"/>
    </source>
</evidence>
<name>A0A1W0E6I7_9MICR</name>
<keyword evidence="4" id="KW-0337">GPI-anchor biosynthesis</keyword>
<dbReference type="AlphaFoldDB" id="A0A1W0E6I7"/>
<feature type="transmembrane region" description="Helical" evidence="8">
    <location>
        <begin position="35"/>
        <end position="55"/>
    </location>
</feature>
<gene>
    <name evidence="9" type="ORF">EHP00_193</name>
</gene>
<keyword evidence="6 8" id="KW-1133">Transmembrane helix</keyword>
<dbReference type="UniPathway" id="UPA00196"/>
<reference evidence="9 10" key="1">
    <citation type="journal article" date="2017" name="Environ. Microbiol.">
        <title>Decay of the glycolytic pathway and adaptation to intranuclear parasitism within Enterocytozoonidae microsporidia.</title>
        <authorList>
            <person name="Wiredu Boakye D."/>
            <person name="Jaroenlak P."/>
            <person name="Prachumwat A."/>
            <person name="Williams T.A."/>
            <person name="Bateman K.S."/>
            <person name="Itsathitphaisarn O."/>
            <person name="Sritunyalucksana K."/>
            <person name="Paszkiewicz K.H."/>
            <person name="Moore K.A."/>
            <person name="Stentiford G.D."/>
            <person name="Williams B.A."/>
        </authorList>
    </citation>
    <scope>NUCLEOTIDE SEQUENCE [LARGE SCALE GENOMIC DNA]</scope>
    <source>
        <strain evidence="9 10">TH1</strain>
    </source>
</reference>
<evidence type="ECO:0000256" key="7">
    <source>
        <dbReference type="ARBA" id="ARBA00023136"/>
    </source>
</evidence>
<evidence type="ECO:0000256" key="6">
    <source>
        <dbReference type="ARBA" id="ARBA00022989"/>
    </source>
</evidence>
<evidence type="ECO:0000256" key="5">
    <source>
        <dbReference type="ARBA" id="ARBA00022692"/>
    </source>
</evidence>